<gene>
    <name evidence="2" type="primary">LOC127565060</name>
</gene>
<dbReference type="AlphaFoldDB" id="A0A9C6WCM8"/>
<proteinExistence type="predicted"/>
<organism evidence="1 2">
    <name type="scientific">Drosophila albomicans</name>
    <name type="common">Fruit fly</name>
    <dbReference type="NCBI Taxonomy" id="7291"/>
    <lineage>
        <taxon>Eukaryota</taxon>
        <taxon>Metazoa</taxon>
        <taxon>Ecdysozoa</taxon>
        <taxon>Arthropoda</taxon>
        <taxon>Hexapoda</taxon>
        <taxon>Insecta</taxon>
        <taxon>Pterygota</taxon>
        <taxon>Neoptera</taxon>
        <taxon>Endopterygota</taxon>
        <taxon>Diptera</taxon>
        <taxon>Brachycera</taxon>
        <taxon>Muscomorpha</taxon>
        <taxon>Ephydroidea</taxon>
        <taxon>Drosophilidae</taxon>
        <taxon>Drosophila</taxon>
    </lineage>
</organism>
<accession>A0A9C6WCM8</accession>
<evidence type="ECO:0000313" key="2">
    <source>
        <dbReference type="RefSeq" id="XP_051858073.1"/>
    </source>
</evidence>
<dbReference type="GeneID" id="127565060"/>
<evidence type="ECO:0000313" key="1">
    <source>
        <dbReference type="Proteomes" id="UP000515160"/>
    </source>
</evidence>
<dbReference type="RefSeq" id="XP_051858073.1">
    <property type="nucleotide sequence ID" value="XM_052002113.1"/>
</dbReference>
<sequence length="118" mass="13824">MSDNYYSSENFQYTQLNNSTSLQNDARFDKITDILLKIQKENRILKAEVVELKLSITKLAEEVITVKLENRKLHSTRGQHTDDLPDFRSLPFTNINEITNFDNDVQQDNENYNNLNNL</sequence>
<reference evidence="2" key="1">
    <citation type="submission" date="2025-08" db="UniProtKB">
        <authorList>
            <consortium name="RefSeq"/>
        </authorList>
    </citation>
    <scope>IDENTIFICATION</scope>
    <source>
        <strain evidence="2">15112-1751.03</strain>
        <tissue evidence="2">Whole Adult</tissue>
    </source>
</reference>
<dbReference type="Proteomes" id="UP000515160">
    <property type="component" value="Chromosome 2L"/>
</dbReference>
<name>A0A9C6WCM8_DROAB</name>
<protein>
    <submittedName>
        <fullName evidence="2">Uncharacterized protein LOC127565060</fullName>
    </submittedName>
</protein>
<dbReference type="OrthoDB" id="8043661at2759"/>
<keyword evidence="1" id="KW-1185">Reference proteome</keyword>